<reference evidence="1 2" key="1">
    <citation type="submission" date="2015-03" db="EMBL/GenBank/DDBJ databases">
        <authorList>
            <consortium name="Pathogen Informatics"/>
        </authorList>
    </citation>
    <scope>NUCLEOTIDE SEQUENCE [LARGE SCALE GENOMIC DNA]</scope>
    <source>
        <strain evidence="1 2">H09601792</strain>
    </source>
</reference>
<organism evidence="1 2">
    <name type="scientific">Mycobacterium tuberculosis</name>
    <dbReference type="NCBI Taxonomy" id="1773"/>
    <lineage>
        <taxon>Bacteria</taxon>
        <taxon>Bacillati</taxon>
        <taxon>Actinomycetota</taxon>
        <taxon>Actinomycetes</taxon>
        <taxon>Mycobacteriales</taxon>
        <taxon>Mycobacteriaceae</taxon>
        <taxon>Mycobacterium</taxon>
        <taxon>Mycobacterium tuberculosis complex</taxon>
    </lineage>
</organism>
<dbReference type="Proteomes" id="UP000046947">
    <property type="component" value="Unassembled WGS sequence"/>
</dbReference>
<protein>
    <submittedName>
        <fullName evidence="1">Uncharacterized protein</fullName>
    </submittedName>
</protein>
<evidence type="ECO:0000313" key="1">
    <source>
        <dbReference type="EMBL" id="CFE68361.1"/>
    </source>
</evidence>
<gene>
    <name evidence="1" type="ORF">ERS007688_03471</name>
</gene>
<dbReference type="AlphaFoldDB" id="A0A654TRR5"/>
<accession>A0A654TRR5</accession>
<name>A0A654TRR5_MYCTX</name>
<evidence type="ECO:0000313" key="2">
    <source>
        <dbReference type="Proteomes" id="UP000046947"/>
    </source>
</evidence>
<sequence>MSSNPPASRATPGSRPAACSARISRFSAPAAAAPESRAAKYSSTVPKKATAIPTEQITTYFQVASSAVRVRRCPTRNAVITVVASIAIQMTPMLLAHTARTIAQRNAGVSTPYSRALRPSICPCASSVSM</sequence>
<dbReference type="EMBL" id="CFOH01000755">
    <property type="protein sequence ID" value="CFE68361.1"/>
    <property type="molecule type" value="Genomic_DNA"/>
</dbReference>
<proteinExistence type="predicted"/>